<protein>
    <submittedName>
        <fullName evidence="1">Uncharacterized protein</fullName>
    </submittedName>
</protein>
<keyword evidence="2" id="KW-1185">Reference proteome</keyword>
<accession>A0ABS4VCB9</accession>
<evidence type="ECO:0000313" key="1">
    <source>
        <dbReference type="EMBL" id="MBP2361299.1"/>
    </source>
</evidence>
<reference evidence="1 2" key="1">
    <citation type="submission" date="2021-03" db="EMBL/GenBank/DDBJ databases">
        <title>Sequencing the genomes of 1000 actinobacteria strains.</title>
        <authorList>
            <person name="Klenk H.-P."/>
        </authorList>
    </citation>
    <scope>NUCLEOTIDE SEQUENCE [LARGE SCALE GENOMIC DNA]</scope>
    <source>
        <strain evidence="1 2">DSM 40843</strain>
    </source>
</reference>
<comment type="caution">
    <text evidence="1">The sequence shown here is derived from an EMBL/GenBank/DDBJ whole genome shotgun (WGS) entry which is preliminary data.</text>
</comment>
<dbReference type="Proteomes" id="UP001519311">
    <property type="component" value="Unassembled WGS sequence"/>
</dbReference>
<name>A0ABS4VCB9_9ACTN</name>
<proteinExistence type="predicted"/>
<dbReference type="GeneID" id="97342615"/>
<dbReference type="RefSeq" id="WP_209470500.1">
    <property type="nucleotide sequence ID" value="NZ_BMWJ01000003.1"/>
</dbReference>
<dbReference type="EMBL" id="JAGINS010000001">
    <property type="protein sequence ID" value="MBP2361299.1"/>
    <property type="molecule type" value="Genomic_DNA"/>
</dbReference>
<evidence type="ECO:0000313" key="2">
    <source>
        <dbReference type="Proteomes" id="UP001519311"/>
    </source>
</evidence>
<gene>
    <name evidence="1" type="ORF">JOF59_003699</name>
</gene>
<organism evidence="1 2">
    <name type="scientific">Streptomyces clavifer</name>
    <dbReference type="NCBI Taxonomy" id="68188"/>
    <lineage>
        <taxon>Bacteria</taxon>
        <taxon>Bacillati</taxon>
        <taxon>Actinomycetota</taxon>
        <taxon>Actinomycetes</taxon>
        <taxon>Kitasatosporales</taxon>
        <taxon>Streptomycetaceae</taxon>
        <taxon>Streptomyces</taxon>
    </lineage>
</organism>
<sequence>MPKNPPTTYRRIGALLHETGMVSEGKMLSTLEAAAAYADAELAPYAAARALESFGVAVSVHADDIDSIHSGYAGLLADAAEVAGGRVTISDVRIVEGEGGLESGRCDLLEFRRNAEPVSLPAEHFAVDYYDHEAACRAIAQTAHGDDPRSWRNADFAREPGAGYDSIMVLATPEQREALTRHLGLTFS</sequence>